<proteinExistence type="predicted"/>
<dbReference type="GO" id="GO:0009401">
    <property type="term" value="P:phosphoenolpyruvate-dependent sugar phosphotransferase system"/>
    <property type="evidence" value="ECO:0007669"/>
    <property type="project" value="InterPro"/>
</dbReference>
<feature type="transmembrane region" description="Helical" evidence="1">
    <location>
        <begin position="181"/>
        <end position="202"/>
    </location>
</feature>
<name>A0AAE8KAJ7_STRSA</name>
<dbReference type="AlphaFoldDB" id="A0AAE8KAJ7"/>
<accession>A0AAE8KAJ7</accession>
<dbReference type="InterPro" id="IPR004704">
    <property type="entry name" value="PTS_IID_man"/>
</dbReference>
<evidence type="ECO:0000256" key="1">
    <source>
        <dbReference type="SAM" id="Phobius"/>
    </source>
</evidence>
<feature type="transmembrane region" description="Helical" evidence="1">
    <location>
        <begin position="139"/>
        <end position="160"/>
    </location>
</feature>
<keyword evidence="1" id="KW-1133">Transmembrane helix</keyword>
<evidence type="ECO:0000313" key="2">
    <source>
        <dbReference type="EMBL" id="RSI08814.1"/>
    </source>
</evidence>
<feature type="transmembrane region" description="Helical" evidence="1">
    <location>
        <begin position="109"/>
        <end position="133"/>
    </location>
</feature>
<dbReference type="EMBL" id="RJMK01000002">
    <property type="protein sequence ID" value="RSI08814.1"/>
    <property type="molecule type" value="Genomic_DNA"/>
</dbReference>
<gene>
    <name evidence="2" type="primary">manZ_1</name>
    <name evidence="2" type="ORF">D8888_07310</name>
</gene>
<dbReference type="Proteomes" id="UP000272846">
    <property type="component" value="Unassembled WGS sequence"/>
</dbReference>
<dbReference type="Pfam" id="PF03613">
    <property type="entry name" value="EIID-AGA"/>
    <property type="match status" value="1"/>
</dbReference>
<evidence type="ECO:0000313" key="3">
    <source>
        <dbReference type="Proteomes" id="UP000272846"/>
    </source>
</evidence>
<dbReference type="InterPro" id="IPR050303">
    <property type="entry name" value="GatZ_KbaZ_carbometab"/>
</dbReference>
<reference evidence="2 3" key="1">
    <citation type="submission" date="2018-11" db="EMBL/GenBank/DDBJ databases">
        <title>Species Designations Belie Phenotypic and Genotypic Heterogeneity in Oral Streptococci.</title>
        <authorList>
            <person name="Velsko I."/>
        </authorList>
    </citation>
    <scope>NUCLEOTIDE SEQUENCE [LARGE SCALE GENOMIC DNA]</scope>
    <source>
        <strain evidence="2 3">KLC04</strain>
    </source>
</reference>
<sequence length="278" mass="30143">MAERKKITKKTLAKSFHHWYYGHLTCFSQEHMQTFGYLTSMLPIVEELYKDKEEQKEAMQTYTAFFNTEPQLGALVVGITAGLEEARANGDAVDGETINGMRAGLMGPIAGIGDSLVVGTLIPVLLGIALGLSKGGNPIGALFYILVWNVLIYGGMRFAYFKGYELGDKAVEFLVGPKGQALRKAISVIGGMVIGAVAATWVSVTTSLELKNADGEAFLKLQEKIDGVYPGLLTAGFITLCWWLMAKKKVSPNLVMLLLVVIALIGVALGIFDPQLKY</sequence>
<feature type="transmembrane region" description="Helical" evidence="1">
    <location>
        <begin position="253"/>
        <end position="272"/>
    </location>
</feature>
<feature type="transmembrane region" description="Helical" evidence="1">
    <location>
        <begin position="228"/>
        <end position="246"/>
    </location>
</feature>
<dbReference type="PROSITE" id="PS51108">
    <property type="entry name" value="PTS_EIID"/>
    <property type="match status" value="1"/>
</dbReference>
<dbReference type="PANTHER" id="PTHR32502">
    <property type="entry name" value="N-ACETYLGALACTOSAMINE PERMEASE II COMPONENT-RELATED"/>
    <property type="match status" value="1"/>
</dbReference>
<keyword evidence="1" id="KW-0472">Membrane</keyword>
<dbReference type="GO" id="GO:0005886">
    <property type="term" value="C:plasma membrane"/>
    <property type="evidence" value="ECO:0007669"/>
    <property type="project" value="TreeGrafter"/>
</dbReference>
<dbReference type="PANTHER" id="PTHR32502:SF26">
    <property type="entry name" value="PHOSPHOTRANSFERASE SYSTEM SUGAR-SPECIFIC EIID COMPONENT"/>
    <property type="match status" value="1"/>
</dbReference>
<protein>
    <submittedName>
        <fullName evidence="2">Mannose permease IID component</fullName>
    </submittedName>
</protein>
<comment type="caution">
    <text evidence="2">The sequence shown here is derived from an EMBL/GenBank/DDBJ whole genome shotgun (WGS) entry which is preliminary data.</text>
</comment>
<keyword evidence="1" id="KW-0812">Transmembrane</keyword>
<organism evidence="2 3">
    <name type="scientific">Streptococcus sanguinis</name>
    <dbReference type="NCBI Taxonomy" id="1305"/>
    <lineage>
        <taxon>Bacteria</taxon>
        <taxon>Bacillati</taxon>
        <taxon>Bacillota</taxon>
        <taxon>Bacilli</taxon>
        <taxon>Lactobacillales</taxon>
        <taxon>Streptococcaceae</taxon>
        <taxon>Streptococcus</taxon>
    </lineage>
</organism>